<proteinExistence type="predicted"/>
<dbReference type="Proteomes" id="UP000799757">
    <property type="component" value="Unassembled WGS sequence"/>
</dbReference>
<dbReference type="EMBL" id="MU001850">
    <property type="protein sequence ID" value="KAF2795719.1"/>
    <property type="molecule type" value="Genomic_DNA"/>
</dbReference>
<dbReference type="AlphaFoldDB" id="A0A6A6XGW7"/>
<accession>A0A6A6XGW7</accession>
<keyword evidence="3" id="KW-1185">Reference proteome</keyword>
<reference evidence="2" key="1">
    <citation type="journal article" date="2020" name="Stud. Mycol.">
        <title>101 Dothideomycetes genomes: a test case for predicting lifestyles and emergence of pathogens.</title>
        <authorList>
            <person name="Haridas S."/>
            <person name="Albert R."/>
            <person name="Binder M."/>
            <person name="Bloem J."/>
            <person name="Labutti K."/>
            <person name="Salamov A."/>
            <person name="Andreopoulos B."/>
            <person name="Baker S."/>
            <person name="Barry K."/>
            <person name="Bills G."/>
            <person name="Bluhm B."/>
            <person name="Cannon C."/>
            <person name="Castanera R."/>
            <person name="Culley D."/>
            <person name="Daum C."/>
            <person name="Ezra D."/>
            <person name="Gonzalez J."/>
            <person name="Henrissat B."/>
            <person name="Kuo A."/>
            <person name="Liang C."/>
            <person name="Lipzen A."/>
            <person name="Lutzoni F."/>
            <person name="Magnuson J."/>
            <person name="Mondo S."/>
            <person name="Nolan M."/>
            <person name="Ohm R."/>
            <person name="Pangilinan J."/>
            <person name="Park H.-J."/>
            <person name="Ramirez L."/>
            <person name="Alfaro M."/>
            <person name="Sun H."/>
            <person name="Tritt A."/>
            <person name="Yoshinaga Y."/>
            <person name="Zwiers L.-H."/>
            <person name="Turgeon B."/>
            <person name="Goodwin S."/>
            <person name="Spatafora J."/>
            <person name="Crous P."/>
            <person name="Grigoriev I."/>
        </authorList>
    </citation>
    <scope>NUCLEOTIDE SEQUENCE</scope>
    <source>
        <strain evidence="2">CBS 109.77</strain>
    </source>
</reference>
<organism evidence="2 3">
    <name type="scientific">Melanomma pulvis-pyrius CBS 109.77</name>
    <dbReference type="NCBI Taxonomy" id="1314802"/>
    <lineage>
        <taxon>Eukaryota</taxon>
        <taxon>Fungi</taxon>
        <taxon>Dikarya</taxon>
        <taxon>Ascomycota</taxon>
        <taxon>Pezizomycotina</taxon>
        <taxon>Dothideomycetes</taxon>
        <taxon>Pleosporomycetidae</taxon>
        <taxon>Pleosporales</taxon>
        <taxon>Melanommataceae</taxon>
        <taxon>Melanomma</taxon>
    </lineage>
</organism>
<name>A0A6A6XGW7_9PLEO</name>
<keyword evidence="1" id="KW-1133">Transmembrane helix</keyword>
<evidence type="ECO:0000313" key="2">
    <source>
        <dbReference type="EMBL" id="KAF2795719.1"/>
    </source>
</evidence>
<protein>
    <submittedName>
        <fullName evidence="2">Uncharacterized protein</fullName>
    </submittedName>
</protein>
<feature type="transmembrane region" description="Helical" evidence="1">
    <location>
        <begin position="31"/>
        <end position="49"/>
    </location>
</feature>
<keyword evidence="1" id="KW-0472">Membrane</keyword>
<gene>
    <name evidence="2" type="ORF">K505DRAFT_9103</name>
</gene>
<evidence type="ECO:0000313" key="3">
    <source>
        <dbReference type="Proteomes" id="UP000799757"/>
    </source>
</evidence>
<evidence type="ECO:0000256" key="1">
    <source>
        <dbReference type="SAM" id="Phobius"/>
    </source>
</evidence>
<keyword evidence="1" id="KW-0812">Transmembrane</keyword>
<sequence length="67" mass="7745">MRSVLNNACRFFACLSDCWFLLAQIDIPQTVLWNAFLICYAIMTEYVILDIRSNEKKPLGANIVNME</sequence>